<dbReference type="InterPro" id="IPR027417">
    <property type="entry name" value="P-loop_NTPase"/>
</dbReference>
<evidence type="ECO:0000256" key="2">
    <source>
        <dbReference type="ARBA" id="ARBA00022475"/>
    </source>
</evidence>
<dbReference type="Gene3D" id="3.30.70.260">
    <property type="match status" value="1"/>
</dbReference>
<dbReference type="CDD" id="cd03258">
    <property type="entry name" value="ABC_MetN_methionine_transporter"/>
    <property type="match status" value="1"/>
</dbReference>
<dbReference type="PANTHER" id="PTHR43166">
    <property type="entry name" value="AMINO ACID IMPORT ATP-BINDING PROTEIN"/>
    <property type="match status" value="1"/>
</dbReference>
<evidence type="ECO:0000259" key="8">
    <source>
        <dbReference type="PROSITE" id="PS50893"/>
    </source>
</evidence>
<evidence type="ECO:0000256" key="6">
    <source>
        <dbReference type="ARBA" id="ARBA00022970"/>
    </source>
</evidence>
<dbReference type="Gene3D" id="3.40.50.300">
    <property type="entry name" value="P-loop containing nucleotide triphosphate hydrolases"/>
    <property type="match status" value="1"/>
</dbReference>
<sequence>MEVIMENSKPIIEIKGLTKIFYTKDKQVEALRNIELSIDKGDIFGIIGMSGAGKSTLVRCINYIEKPTSGSIIVDGKDLSKLNEKELRKVRQSMGMIFQQFNLLMQRTAEENITFPLEIAGVKKKDAKKRAKELLEIVGLADKAGSYPSQLSGGQKQRIAIARALATNPKVLLCDEATSALDPTTTRSILELLKDINRRLGITIVIITHEMSVIEQICSHVAIIDDSVIAEQGRVSEVFAHPKTLSAQRLVYPEGKKNEHFLGKRCCRIVFEGSSSFDPVISRMILECKAQVNILFADMKDIDGKAFGQLVLQLPQDDVASEQIIRYLKSQNLSVEEVIEYVG</sequence>
<dbReference type="Pfam" id="PF00005">
    <property type="entry name" value="ABC_tran"/>
    <property type="match status" value="1"/>
</dbReference>
<dbReference type="SUPFAM" id="SSF52540">
    <property type="entry name" value="P-loop containing nucleoside triphosphate hydrolases"/>
    <property type="match status" value="1"/>
</dbReference>
<dbReference type="PROSITE" id="PS50893">
    <property type="entry name" value="ABC_TRANSPORTER_2"/>
    <property type="match status" value="1"/>
</dbReference>
<dbReference type="Pfam" id="PF09383">
    <property type="entry name" value="NIL"/>
    <property type="match status" value="1"/>
</dbReference>
<dbReference type="InterPro" id="IPR041701">
    <property type="entry name" value="MetN_ABC"/>
</dbReference>
<dbReference type="InterPro" id="IPR003439">
    <property type="entry name" value="ABC_transporter-like_ATP-bd"/>
</dbReference>
<dbReference type="PANTHER" id="PTHR43166:SF30">
    <property type="entry name" value="METHIONINE IMPORT ATP-BINDING PROTEIN METN"/>
    <property type="match status" value="1"/>
</dbReference>
<evidence type="ECO:0000313" key="9">
    <source>
        <dbReference type="EMBL" id="QNU67919.1"/>
    </source>
</evidence>
<organism evidence="9 10">
    <name type="scientific">Ruminiclostridium herbifermentans</name>
    <dbReference type="NCBI Taxonomy" id="2488810"/>
    <lineage>
        <taxon>Bacteria</taxon>
        <taxon>Bacillati</taxon>
        <taxon>Bacillota</taxon>
        <taxon>Clostridia</taxon>
        <taxon>Eubacteriales</taxon>
        <taxon>Oscillospiraceae</taxon>
        <taxon>Ruminiclostridium</taxon>
    </lineage>
</organism>
<keyword evidence="4 9" id="KW-0067">ATP-binding</keyword>
<proteinExistence type="predicted"/>
<keyword evidence="5" id="KW-1278">Translocase</keyword>
<keyword evidence="3" id="KW-0547">Nucleotide-binding</keyword>
<gene>
    <name evidence="9" type="ORF">EHE19_005590</name>
</gene>
<dbReference type="InterPro" id="IPR045865">
    <property type="entry name" value="ACT-like_dom_sf"/>
</dbReference>
<evidence type="ECO:0000256" key="4">
    <source>
        <dbReference type="ARBA" id="ARBA00022840"/>
    </source>
</evidence>
<evidence type="ECO:0000313" key="10">
    <source>
        <dbReference type="Proteomes" id="UP000306409"/>
    </source>
</evidence>
<dbReference type="SMART" id="SM00930">
    <property type="entry name" value="NIL"/>
    <property type="match status" value="1"/>
</dbReference>
<dbReference type="GO" id="GO:0006865">
    <property type="term" value="P:amino acid transport"/>
    <property type="evidence" value="ECO:0007669"/>
    <property type="project" value="UniProtKB-KW"/>
</dbReference>
<dbReference type="SMART" id="SM00382">
    <property type="entry name" value="AAA"/>
    <property type="match status" value="1"/>
</dbReference>
<dbReference type="OrthoDB" id="9804199at2"/>
<dbReference type="AlphaFoldDB" id="A0A4U7J6K5"/>
<feature type="domain" description="ABC transporter" evidence="8">
    <location>
        <begin position="12"/>
        <end position="251"/>
    </location>
</feature>
<dbReference type="Proteomes" id="UP000306409">
    <property type="component" value="Chromosome"/>
</dbReference>
<evidence type="ECO:0000256" key="5">
    <source>
        <dbReference type="ARBA" id="ARBA00022967"/>
    </source>
</evidence>
<evidence type="ECO:0000256" key="1">
    <source>
        <dbReference type="ARBA" id="ARBA00022448"/>
    </source>
</evidence>
<dbReference type="GO" id="GO:0005524">
    <property type="term" value="F:ATP binding"/>
    <property type="evidence" value="ECO:0007669"/>
    <property type="project" value="UniProtKB-KW"/>
</dbReference>
<keyword evidence="1" id="KW-0813">Transport</keyword>
<dbReference type="FunFam" id="3.40.50.300:FF:000032">
    <property type="entry name" value="Export ABC transporter ATP-binding protein"/>
    <property type="match status" value="1"/>
</dbReference>
<dbReference type="GO" id="GO:0022857">
    <property type="term" value="F:transmembrane transporter activity"/>
    <property type="evidence" value="ECO:0007669"/>
    <property type="project" value="UniProtKB-ARBA"/>
</dbReference>
<dbReference type="PROSITE" id="PS00211">
    <property type="entry name" value="ABC_TRANSPORTER_1"/>
    <property type="match status" value="1"/>
</dbReference>
<dbReference type="InterPro" id="IPR018449">
    <property type="entry name" value="NIL_domain"/>
</dbReference>
<protein>
    <submittedName>
        <fullName evidence="9">ATP-binding cassette domain-containing protein</fullName>
    </submittedName>
</protein>
<evidence type="ECO:0000256" key="3">
    <source>
        <dbReference type="ARBA" id="ARBA00022741"/>
    </source>
</evidence>
<name>A0A4U7J6K5_9FIRM</name>
<keyword evidence="10" id="KW-1185">Reference proteome</keyword>
<dbReference type="InterPro" id="IPR050086">
    <property type="entry name" value="MetN_ABC_transporter-like"/>
</dbReference>
<keyword evidence="7" id="KW-0472">Membrane</keyword>
<dbReference type="InterPro" id="IPR003593">
    <property type="entry name" value="AAA+_ATPase"/>
</dbReference>
<dbReference type="SUPFAM" id="SSF55021">
    <property type="entry name" value="ACT-like"/>
    <property type="match status" value="1"/>
</dbReference>
<keyword evidence="6" id="KW-0029">Amino-acid transport</keyword>
<dbReference type="GO" id="GO:0016887">
    <property type="term" value="F:ATP hydrolysis activity"/>
    <property type="evidence" value="ECO:0007669"/>
    <property type="project" value="InterPro"/>
</dbReference>
<dbReference type="InterPro" id="IPR017871">
    <property type="entry name" value="ABC_transporter-like_CS"/>
</dbReference>
<evidence type="ECO:0000256" key="7">
    <source>
        <dbReference type="ARBA" id="ARBA00023136"/>
    </source>
</evidence>
<dbReference type="EMBL" id="CP061336">
    <property type="protein sequence ID" value="QNU67919.1"/>
    <property type="molecule type" value="Genomic_DNA"/>
</dbReference>
<dbReference type="GO" id="GO:0098796">
    <property type="term" value="C:membrane protein complex"/>
    <property type="evidence" value="ECO:0007669"/>
    <property type="project" value="UniProtKB-ARBA"/>
</dbReference>
<accession>A0A4U7J6K5</accession>
<dbReference type="KEGG" id="rher:EHE19_005590"/>
<keyword evidence="2" id="KW-1003">Cell membrane</keyword>
<reference evidence="9 10" key="1">
    <citation type="submission" date="2020-09" db="EMBL/GenBank/DDBJ databases">
        <title>Characterization and genome sequencing of Ruminiclostridium sp. nov. MA18.</title>
        <authorList>
            <person name="Rettenmaier R."/>
            <person name="Kowollik M.-L."/>
            <person name="Liebl W."/>
            <person name="Zverlov V."/>
        </authorList>
    </citation>
    <scope>NUCLEOTIDE SEQUENCE [LARGE SCALE GENOMIC DNA]</scope>
    <source>
        <strain evidence="9 10">MA18</strain>
    </source>
</reference>